<dbReference type="SMART" id="SM00493">
    <property type="entry name" value="TOPRIM"/>
    <property type="match status" value="1"/>
</dbReference>
<dbReference type="PROSITE" id="PS52039">
    <property type="entry name" value="TOPO_IA_2"/>
    <property type="match status" value="1"/>
</dbReference>
<proteinExistence type="inferred from homology"/>
<dbReference type="AlphaFoldDB" id="A0A3D8IH71"/>
<dbReference type="EC" id="5.6.2.1" evidence="3"/>
<dbReference type="InterPro" id="IPR000380">
    <property type="entry name" value="Topo_IA"/>
</dbReference>
<evidence type="ECO:0000256" key="10">
    <source>
        <dbReference type="ARBA" id="ARBA00032877"/>
    </source>
</evidence>
<dbReference type="PANTHER" id="PTHR42785">
    <property type="entry name" value="DNA TOPOISOMERASE, TYPE IA, CORE"/>
    <property type="match status" value="1"/>
</dbReference>
<accession>A0A3D8IH71</accession>
<feature type="domain" description="Topo IA-type catalytic" evidence="13">
    <location>
        <begin position="130"/>
        <end position="557"/>
    </location>
</feature>
<keyword evidence="15" id="KW-1185">Reference proteome</keyword>
<evidence type="ECO:0000256" key="1">
    <source>
        <dbReference type="ARBA" id="ARBA00000213"/>
    </source>
</evidence>
<dbReference type="Pfam" id="PF01751">
    <property type="entry name" value="Toprim"/>
    <property type="match status" value="1"/>
</dbReference>
<dbReference type="InterPro" id="IPR013824">
    <property type="entry name" value="Topo_IA_cen_sub1"/>
</dbReference>
<comment type="similarity">
    <text evidence="2">Belongs to the type IA topoisomerase family.</text>
</comment>
<dbReference type="Gene3D" id="3.40.50.140">
    <property type="match status" value="1"/>
</dbReference>
<dbReference type="InterPro" id="IPR003602">
    <property type="entry name" value="Topo_IA_DNA-bd_dom"/>
</dbReference>
<evidence type="ECO:0000256" key="2">
    <source>
        <dbReference type="ARBA" id="ARBA00009446"/>
    </source>
</evidence>
<organism evidence="14 15">
    <name type="scientific">Helicobacter ganmani</name>
    <dbReference type="NCBI Taxonomy" id="60246"/>
    <lineage>
        <taxon>Bacteria</taxon>
        <taxon>Pseudomonadati</taxon>
        <taxon>Campylobacterota</taxon>
        <taxon>Epsilonproteobacteria</taxon>
        <taxon>Campylobacterales</taxon>
        <taxon>Helicobacteraceae</taxon>
        <taxon>Helicobacter</taxon>
    </lineage>
</organism>
<dbReference type="PRINTS" id="PR00417">
    <property type="entry name" value="PRTPISMRASEI"/>
</dbReference>
<evidence type="ECO:0000256" key="7">
    <source>
        <dbReference type="ARBA" id="ARBA00030003"/>
    </source>
</evidence>
<dbReference type="CDD" id="cd01028">
    <property type="entry name" value="TOPRIM_TopoIA"/>
    <property type="match status" value="1"/>
</dbReference>
<dbReference type="InterPro" id="IPR013825">
    <property type="entry name" value="Topo_IA_cen_sub2"/>
</dbReference>
<feature type="domain" description="Toprim" evidence="12">
    <location>
        <begin position="5"/>
        <end position="111"/>
    </location>
</feature>
<dbReference type="Gene3D" id="2.70.20.10">
    <property type="entry name" value="Topoisomerase I, domain 3"/>
    <property type="match status" value="1"/>
</dbReference>
<name>A0A3D8IH71_9HELI</name>
<dbReference type="GO" id="GO:0003677">
    <property type="term" value="F:DNA binding"/>
    <property type="evidence" value="ECO:0007669"/>
    <property type="project" value="UniProtKB-KW"/>
</dbReference>
<evidence type="ECO:0000256" key="5">
    <source>
        <dbReference type="ARBA" id="ARBA00023125"/>
    </source>
</evidence>
<dbReference type="SMART" id="SM00437">
    <property type="entry name" value="TOP1Ac"/>
    <property type="match status" value="1"/>
</dbReference>
<dbReference type="GeneID" id="82534700"/>
<dbReference type="OrthoDB" id="9804262at2"/>
<dbReference type="RefSeq" id="WP_115550600.1">
    <property type="nucleotide sequence ID" value="NZ_CAPHNE010000024.1"/>
</dbReference>
<feature type="coiled-coil region" evidence="11">
    <location>
        <begin position="410"/>
        <end position="437"/>
    </location>
</feature>
<evidence type="ECO:0000256" key="6">
    <source>
        <dbReference type="ARBA" id="ARBA00023235"/>
    </source>
</evidence>
<dbReference type="GO" id="GO:0003917">
    <property type="term" value="F:DNA topoisomerase type I (single strand cut, ATP-independent) activity"/>
    <property type="evidence" value="ECO:0007669"/>
    <property type="project" value="UniProtKB-EC"/>
</dbReference>
<dbReference type="InterPro" id="IPR013826">
    <property type="entry name" value="Topo_IA_cen_sub3"/>
</dbReference>
<dbReference type="InterPro" id="IPR013497">
    <property type="entry name" value="Topo_IA_cen"/>
</dbReference>
<keyword evidence="4" id="KW-0799">Topoisomerase</keyword>
<dbReference type="GO" id="GO:0006265">
    <property type="term" value="P:DNA topological change"/>
    <property type="evidence" value="ECO:0007669"/>
    <property type="project" value="InterPro"/>
</dbReference>
<evidence type="ECO:0000259" key="13">
    <source>
        <dbReference type="PROSITE" id="PS52039"/>
    </source>
</evidence>
<dbReference type="InterPro" id="IPR003601">
    <property type="entry name" value="Topo_IA_2"/>
</dbReference>
<sequence>MQLNNTLIIIESPNKTKKIAEITGALVLATIGHFKGLTNEIVKDYESYEPILDFKDDNAKYRINQILNASKGKEVYIATDPDREGYGIGYMVYELIKNLATSIKRAEFFEITESGIEKGIKEAIPFAQSNFNDYESWKARAVSDKLVGFLLSPKYMKLCNDKNNSIGRVQTPVLSLIVSKELQIQDFLNSSANKKVEYKIKAKLKSGNLEFLALGENLYESKEEAQETLNNLSATKESFVFAKEIKESQIKPKEPYRTSQFQEAMNRVYGFEPEASMKLAQALFEKGLITYHRTDSNALSREFLEELESHLKDKEYYQKREYKAGSQSQAEAHEAIRITHYHDLSALDSLIDKEDFRENKDNLKKAYKLIYLNSIASQAKNAINENIIYDFSITTFSFKAKVSKCIYKGFKEISIDNEEAETESQELNLNLNEKESVEILGFELSEVKKQAPKHYKESNFISLLEKNGIGRPSTYATYLPKLLERGYIEIVKKGKNSNIVATKKGLDFLSIVKVNDEWITQSEFTKQMESTLDEISQGKVGYLDYIKLIHQKLEFAEVSTKDSNAPLPPKEGSLNLAKKIAKETNLELPEGIESDYRICNKFIEENKDKSKRPPSEKQIGLAEKIAKEQNLKLPNNYKEDWKICSDFIAKNVKKK</sequence>
<evidence type="ECO:0000256" key="11">
    <source>
        <dbReference type="SAM" id="Coils"/>
    </source>
</evidence>
<evidence type="ECO:0000256" key="9">
    <source>
        <dbReference type="ARBA" id="ARBA00032235"/>
    </source>
</evidence>
<dbReference type="Gene3D" id="1.10.460.10">
    <property type="entry name" value="Topoisomerase I, domain 2"/>
    <property type="match status" value="1"/>
</dbReference>
<dbReference type="SUPFAM" id="SSF56712">
    <property type="entry name" value="Prokaryotic type I DNA topoisomerase"/>
    <property type="match status" value="1"/>
</dbReference>
<evidence type="ECO:0000259" key="12">
    <source>
        <dbReference type="PROSITE" id="PS50880"/>
    </source>
</evidence>
<dbReference type="InterPro" id="IPR006171">
    <property type="entry name" value="TOPRIM_dom"/>
</dbReference>
<keyword evidence="11" id="KW-0175">Coiled coil</keyword>
<dbReference type="CDD" id="cd00186">
    <property type="entry name" value="TOP1Ac"/>
    <property type="match status" value="1"/>
</dbReference>
<dbReference type="PROSITE" id="PS50880">
    <property type="entry name" value="TOPRIM"/>
    <property type="match status" value="1"/>
</dbReference>
<evidence type="ECO:0000256" key="4">
    <source>
        <dbReference type="ARBA" id="ARBA00023029"/>
    </source>
</evidence>
<dbReference type="Pfam" id="PF01131">
    <property type="entry name" value="Topoisom_bac"/>
    <property type="match status" value="1"/>
</dbReference>
<dbReference type="Gene3D" id="1.10.290.10">
    <property type="entry name" value="Topoisomerase I, domain 4"/>
    <property type="match status" value="1"/>
</dbReference>
<evidence type="ECO:0000313" key="14">
    <source>
        <dbReference type="EMBL" id="RDU64266.1"/>
    </source>
</evidence>
<protein>
    <recommendedName>
        <fullName evidence="3">DNA topoisomerase</fullName>
        <ecNumber evidence="3">5.6.2.1</ecNumber>
    </recommendedName>
    <alternativeName>
        <fullName evidence="10">Omega-protein</fullName>
    </alternativeName>
    <alternativeName>
        <fullName evidence="9">Relaxing enzyme</fullName>
    </alternativeName>
    <alternativeName>
        <fullName evidence="7">Swivelase</fullName>
    </alternativeName>
    <alternativeName>
        <fullName evidence="8">Untwisting enzyme</fullName>
    </alternativeName>
</protein>
<dbReference type="Proteomes" id="UP000256650">
    <property type="component" value="Unassembled WGS sequence"/>
</dbReference>
<comment type="caution">
    <text evidence="14">The sequence shown here is derived from an EMBL/GenBank/DDBJ whole genome shotgun (WGS) entry which is preliminary data.</text>
</comment>
<dbReference type="SMART" id="SM00436">
    <property type="entry name" value="TOP1Bc"/>
    <property type="match status" value="1"/>
</dbReference>
<dbReference type="InterPro" id="IPR023405">
    <property type="entry name" value="Topo_IA_core_domain"/>
</dbReference>
<gene>
    <name evidence="14" type="ORF">CQA43_00125</name>
</gene>
<evidence type="ECO:0000256" key="8">
    <source>
        <dbReference type="ARBA" id="ARBA00031985"/>
    </source>
</evidence>
<dbReference type="PANTHER" id="PTHR42785:SF1">
    <property type="entry name" value="DNA TOPOISOMERASE"/>
    <property type="match status" value="1"/>
</dbReference>
<keyword evidence="5" id="KW-0238">DNA-binding</keyword>
<comment type="catalytic activity">
    <reaction evidence="1">
        <text>ATP-independent breakage of single-stranded DNA, followed by passage and rejoining.</text>
        <dbReference type="EC" id="5.6.2.1"/>
    </reaction>
</comment>
<dbReference type="EMBL" id="NXLS01000001">
    <property type="protein sequence ID" value="RDU64266.1"/>
    <property type="molecule type" value="Genomic_DNA"/>
</dbReference>
<keyword evidence="6 14" id="KW-0413">Isomerase</keyword>
<evidence type="ECO:0000256" key="3">
    <source>
        <dbReference type="ARBA" id="ARBA00012891"/>
    </source>
</evidence>
<evidence type="ECO:0000313" key="15">
    <source>
        <dbReference type="Proteomes" id="UP000256650"/>
    </source>
</evidence>
<reference evidence="14 15" key="1">
    <citation type="submission" date="2018-04" db="EMBL/GenBank/DDBJ databases">
        <title>Novel Campyloabacter and Helicobacter Species and Strains.</title>
        <authorList>
            <person name="Mannion A.J."/>
            <person name="Shen Z."/>
            <person name="Fox J.G."/>
        </authorList>
    </citation>
    <scope>NUCLEOTIDE SEQUENCE [LARGE SCALE GENOMIC DNA]</scope>
    <source>
        <strain evidence="14 15">MIT 99-5101</strain>
    </source>
</reference>